<evidence type="ECO:0000313" key="4">
    <source>
        <dbReference type="Proteomes" id="UP001215280"/>
    </source>
</evidence>
<gene>
    <name evidence="3" type="ORF">DFH07DRAFT_808337</name>
</gene>
<proteinExistence type="predicted"/>
<feature type="compositionally biased region" description="Polar residues" evidence="1">
    <location>
        <begin position="18"/>
        <end position="34"/>
    </location>
</feature>
<dbReference type="EMBL" id="JARJLG010000029">
    <property type="protein sequence ID" value="KAJ7767986.1"/>
    <property type="molecule type" value="Genomic_DNA"/>
</dbReference>
<evidence type="ECO:0000256" key="1">
    <source>
        <dbReference type="SAM" id="MobiDB-lite"/>
    </source>
</evidence>
<dbReference type="InterPro" id="IPR000719">
    <property type="entry name" value="Prot_kinase_dom"/>
</dbReference>
<dbReference type="PROSITE" id="PS50011">
    <property type="entry name" value="PROTEIN_KINASE_DOM"/>
    <property type="match status" value="1"/>
</dbReference>
<dbReference type="PANTHER" id="PTHR38248">
    <property type="entry name" value="FUNK1 6"/>
    <property type="match status" value="1"/>
</dbReference>
<dbReference type="AlphaFoldDB" id="A0AAD7JMF1"/>
<name>A0AAD7JMF1_9AGAR</name>
<dbReference type="GO" id="GO:0005524">
    <property type="term" value="F:ATP binding"/>
    <property type="evidence" value="ECO:0007669"/>
    <property type="project" value="InterPro"/>
</dbReference>
<sequence length="495" mass="56150">MEAPLTPSHPTGAEKPTKSTPQRGGSSDNSQYAQHKSEAIWGYADPHETDPKLQCASYALELLSNGGLRSHVVAVLVSRNSLELLYYDRSIVVKSEPLRFTDNTATFLAVLSGFAHLHSRRWGYPALLEPPAIPQALPPKPPKGFWRGMYKDHVLKLGDHWKLTLGNILFRAHGVIGRGTVVVQATVTSCPRLDLNGKTVVVKWSWVPKTRIPEVDIVNGVRQHGIEQDRPEMLRHLPDIYHSQQFDALTPECQRSLFQNLPAGTYEERVLRVIVQEELRPIDELEDPVKLAQAFKQNFECYRWLYEETKTIHRDISVSNLMFHEIDGKVYGVLNDYDLALRLNDEPPSTSKQRTGTKPYMAIDLLVPEPPYHLPRHDLESFLYVLVFLTCQIKGSKLAKWGDLTMDDLRDKKNTAITQEEFPSTKNHFESFSTWITDISTLFGTGFNNRRLHRVGVERAKRTGSSPLSFDDVTLGDSVTFDKFAEILEVPIIQS</sequence>
<dbReference type="Pfam" id="PF17667">
    <property type="entry name" value="Pkinase_fungal"/>
    <property type="match status" value="2"/>
</dbReference>
<comment type="caution">
    <text evidence="3">The sequence shown here is derived from an EMBL/GenBank/DDBJ whole genome shotgun (WGS) entry which is preliminary data.</text>
</comment>
<reference evidence="3" key="1">
    <citation type="submission" date="2023-03" db="EMBL/GenBank/DDBJ databases">
        <title>Massive genome expansion in bonnet fungi (Mycena s.s.) driven by repeated elements and novel gene families across ecological guilds.</title>
        <authorList>
            <consortium name="Lawrence Berkeley National Laboratory"/>
            <person name="Harder C.B."/>
            <person name="Miyauchi S."/>
            <person name="Viragh M."/>
            <person name="Kuo A."/>
            <person name="Thoen E."/>
            <person name="Andreopoulos B."/>
            <person name="Lu D."/>
            <person name="Skrede I."/>
            <person name="Drula E."/>
            <person name="Henrissat B."/>
            <person name="Morin E."/>
            <person name="Kohler A."/>
            <person name="Barry K."/>
            <person name="LaButti K."/>
            <person name="Morin E."/>
            <person name="Salamov A."/>
            <person name="Lipzen A."/>
            <person name="Mereny Z."/>
            <person name="Hegedus B."/>
            <person name="Baldrian P."/>
            <person name="Stursova M."/>
            <person name="Weitz H."/>
            <person name="Taylor A."/>
            <person name="Grigoriev I.V."/>
            <person name="Nagy L.G."/>
            <person name="Martin F."/>
            <person name="Kauserud H."/>
        </authorList>
    </citation>
    <scope>NUCLEOTIDE SEQUENCE</scope>
    <source>
        <strain evidence="3">CBHHK188m</strain>
    </source>
</reference>
<dbReference type="InterPro" id="IPR011009">
    <property type="entry name" value="Kinase-like_dom_sf"/>
</dbReference>
<evidence type="ECO:0000259" key="2">
    <source>
        <dbReference type="PROSITE" id="PS50011"/>
    </source>
</evidence>
<dbReference type="PANTHER" id="PTHR38248:SF2">
    <property type="entry name" value="FUNK1 11"/>
    <property type="match status" value="1"/>
</dbReference>
<dbReference type="SUPFAM" id="SSF56112">
    <property type="entry name" value="Protein kinase-like (PK-like)"/>
    <property type="match status" value="1"/>
</dbReference>
<feature type="domain" description="Protein kinase" evidence="2">
    <location>
        <begin position="170"/>
        <end position="469"/>
    </location>
</feature>
<accession>A0AAD7JMF1</accession>
<protein>
    <recommendedName>
        <fullName evidence="2">Protein kinase domain-containing protein</fullName>
    </recommendedName>
</protein>
<organism evidence="3 4">
    <name type="scientific">Mycena maculata</name>
    <dbReference type="NCBI Taxonomy" id="230809"/>
    <lineage>
        <taxon>Eukaryota</taxon>
        <taxon>Fungi</taxon>
        <taxon>Dikarya</taxon>
        <taxon>Basidiomycota</taxon>
        <taxon>Agaricomycotina</taxon>
        <taxon>Agaricomycetes</taxon>
        <taxon>Agaricomycetidae</taxon>
        <taxon>Agaricales</taxon>
        <taxon>Marasmiineae</taxon>
        <taxon>Mycenaceae</taxon>
        <taxon>Mycena</taxon>
    </lineage>
</organism>
<dbReference type="Gene3D" id="1.10.510.10">
    <property type="entry name" value="Transferase(Phosphotransferase) domain 1"/>
    <property type="match status" value="1"/>
</dbReference>
<dbReference type="InterPro" id="IPR040976">
    <property type="entry name" value="Pkinase_fungal"/>
</dbReference>
<keyword evidence="4" id="KW-1185">Reference proteome</keyword>
<evidence type="ECO:0000313" key="3">
    <source>
        <dbReference type="EMBL" id="KAJ7767986.1"/>
    </source>
</evidence>
<feature type="region of interest" description="Disordered" evidence="1">
    <location>
        <begin position="1"/>
        <end position="34"/>
    </location>
</feature>
<dbReference type="Proteomes" id="UP001215280">
    <property type="component" value="Unassembled WGS sequence"/>
</dbReference>
<dbReference type="GO" id="GO:0004672">
    <property type="term" value="F:protein kinase activity"/>
    <property type="evidence" value="ECO:0007669"/>
    <property type="project" value="InterPro"/>
</dbReference>